<dbReference type="InterPro" id="IPR050662">
    <property type="entry name" value="Sec-metab_biosynth-thioest"/>
</dbReference>
<name>A0ABT0W4M6_9BACI</name>
<feature type="domain" description="Metallo-beta-lactamase" evidence="1">
    <location>
        <begin position="27"/>
        <end position="240"/>
    </location>
</feature>
<dbReference type="InterPro" id="IPR036866">
    <property type="entry name" value="RibonucZ/Hydroxyglut_hydro"/>
</dbReference>
<dbReference type="PANTHER" id="PTHR23131">
    <property type="entry name" value="ENDORIBONUCLEASE LACTB2"/>
    <property type="match status" value="1"/>
</dbReference>
<dbReference type="InterPro" id="IPR001279">
    <property type="entry name" value="Metallo-B-lactamas"/>
</dbReference>
<sequence length="332" mass="38198">MFSLNDLKKTCCEVFPIIVPDKSSLKSVNFFLVKQDHSLSLIDAGWNNEECWEGLNNTLRKNGFTLKDLTEIILTHHHIDHIGLVDRVTSENPIPVYTHPDSILRLKRDNNFLEMRVEFYSQLYKEMGCGVNGEHHVSYLKQALQQNKQNAIQADLTEIVDNQLLHYTTIKVPGHSPDQIAFYDEKQSWLFAGDLLIEHISSNALVEPDLLGRRIHTLSQHIDSLKKCLALNVKLVFPGHGAVIQDPNSLILKRLERMEAKADRFIQLIESGLTTASELAISYYKNTYYEQFSLVMSEVIGHLDYLEIQSRLKKELVQGIWHYSVIDKRIML</sequence>
<proteinExistence type="predicted"/>
<dbReference type="Gene3D" id="3.60.15.10">
    <property type="entry name" value="Ribonuclease Z/Hydroxyacylglutathione hydrolase-like"/>
    <property type="match status" value="1"/>
</dbReference>
<dbReference type="SUPFAM" id="SSF56281">
    <property type="entry name" value="Metallo-hydrolase/oxidoreductase"/>
    <property type="match status" value="1"/>
</dbReference>
<dbReference type="Pfam" id="PF00753">
    <property type="entry name" value="Lactamase_B"/>
    <property type="match status" value="1"/>
</dbReference>
<reference evidence="2 3" key="1">
    <citation type="submission" date="2022-06" db="EMBL/GenBank/DDBJ databases">
        <authorList>
            <person name="Jeon C.O."/>
        </authorList>
    </citation>
    <scope>NUCLEOTIDE SEQUENCE [LARGE SCALE GENOMIC DNA]</scope>
    <source>
        <strain evidence="2 3">KCTC 13943</strain>
    </source>
</reference>
<comment type="caution">
    <text evidence="2">The sequence shown here is derived from an EMBL/GenBank/DDBJ whole genome shotgun (WGS) entry which is preliminary data.</text>
</comment>
<evidence type="ECO:0000259" key="1">
    <source>
        <dbReference type="SMART" id="SM00849"/>
    </source>
</evidence>
<protein>
    <submittedName>
        <fullName evidence="2">MBL fold metallo-hydrolase</fullName>
    </submittedName>
</protein>
<evidence type="ECO:0000313" key="2">
    <source>
        <dbReference type="EMBL" id="MCM2531291.1"/>
    </source>
</evidence>
<dbReference type="SMART" id="SM00849">
    <property type="entry name" value="Lactamase_B"/>
    <property type="match status" value="1"/>
</dbReference>
<keyword evidence="3" id="KW-1185">Reference proteome</keyword>
<dbReference type="Proteomes" id="UP001523262">
    <property type="component" value="Unassembled WGS sequence"/>
</dbReference>
<evidence type="ECO:0000313" key="3">
    <source>
        <dbReference type="Proteomes" id="UP001523262"/>
    </source>
</evidence>
<accession>A0ABT0W4M6</accession>
<dbReference type="PANTHER" id="PTHR23131:SF4">
    <property type="entry name" value="METALLO-BETA-LACTAMASE SUPERFAMILY POTEIN"/>
    <property type="match status" value="1"/>
</dbReference>
<gene>
    <name evidence="2" type="ORF">NDK43_01160</name>
</gene>
<organism evidence="2 3">
    <name type="scientific">Neobacillus pocheonensis</name>
    <dbReference type="NCBI Taxonomy" id="363869"/>
    <lineage>
        <taxon>Bacteria</taxon>
        <taxon>Bacillati</taxon>
        <taxon>Bacillota</taxon>
        <taxon>Bacilli</taxon>
        <taxon>Bacillales</taxon>
        <taxon>Bacillaceae</taxon>
        <taxon>Neobacillus</taxon>
    </lineage>
</organism>
<dbReference type="EMBL" id="JAMQCR010000001">
    <property type="protein sequence ID" value="MCM2531291.1"/>
    <property type="molecule type" value="Genomic_DNA"/>
</dbReference>